<gene>
    <name evidence="3" type="ORF">C8A05DRAFT_18576</name>
</gene>
<dbReference type="Proteomes" id="UP001303889">
    <property type="component" value="Unassembled WGS sequence"/>
</dbReference>
<keyword evidence="4" id="KW-1185">Reference proteome</keyword>
<dbReference type="InterPro" id="IPR051678">
    <property type="entry name" value="AGP_Transferase"/>
</dbReference>
<reference evidence="3" key="1">
    <citation type="journal article" date="2023" name="Mol. Phylogenet. Evol.">
        <title>Genome-scale phylogeny and comparative genomics of the fungal order Sordariales.</title>
        <authorList>
            <person name="Hensen N."/>
            <person name="Bonometti L."/>
            <person name="Westerberg I."/>
            <person name="Brannstrom I.O."/>
            <person name="Guillou S."/>
            <person name="Cros-Aarteil S."/>
            <person name="Calhoun S."/>
            <person name="Haridas S."/>
            <person name="Kuo A."/>
            <person name="Mondo S."/>
            <person name="Pangilinan J."/>
            <person name="Riley R."/>
            <person name="LaButti K."/>
            <person name="Andreopoulos B."/>
            <person name="Lipzen A."/>
            <person name="Chen C."/>
            <person name="Yan M."/>
            <person name="Daum C."/>
            <person name="Ng V."/>
            <person name="Clum A."/>
            <person name="Steindorff A."/>
            <person name="Ohm R.A."/>
            <person name="Martin F."/>
            <person name="Silar P."/>
            <person name="Natvig D.O."/>
            <person name="Lalanne C."/>
            <person name="Gautier V."/>
            <person name="Ament-Velasquez S.L."/>
            <person name="Kruys A."/>
            <person name="Hutchinson M.I."/>
            <person name="Powell A.J."/>
            <person name="Barry K."/>
            <person name="Miller A.N."/>
            <person name="Grigoriev I.V."/>
            <person name="Debuchy R."/>
            <person name="Gladieux P."/>
            <person name="Hiltunen Thoren M."/>
            <person name="Johannesson H."/>
        </authorList>
    </citation>
    <scope>NUCLEOTIDE SEQUENCE</scope>
    <source>
        <strain evidence="3">CBS 103.79</strain>
    </source>
</reference>
<keyword evidence="3" id="KW-0418">Kinase</keyword>
<dbReference type="PANTHER" id="PTHR21310">
    <property type="entry name" value="AMINOGLYCOSIDE PHOSPHOTRANSFERASE-RELATED-RELATED"/>
    <property type="match status" value="1"/>
</dbReference>
<dbReference type="Pfam" id="PF01636">
    <property type="entry name" value="APH"/>
    <property type="match status" value="1"/>
</dbReference>
<dbReference type="Gene3D" id="3.90.1200.10">
    <property type="match status" value="1"/>
</dbReference>
<dbReference type="EMBL" id="MU855860">
    <property type="protein sequence ID" value="KAK3898915.1"/>
    <property type="molecule type" value="Genomic_DNA"/>
</dbReference>
<evidence type="ECO:0000313" key="3">
    <source>
        <dbReference type="EMBL" id="KAK3898915.1"/>
    </source>
</evidence>
<feature type="compositionally biased region" description="Basic and acidic residues" evidence="1">
    <location>
        <begin position="30"/>
        <end position="41"/>
    </location>
</feature>
<organism evidence="3 4">
    <name type="scientific">Staphylotrichum tortipilum</name>
    <dbReference type="NCBI Taxonomy" id="2831512"/>
    <lineage>
        <taxon>Eukaryota</taxon>
        <taxon>Fungi</taxon>
        <taxon>Dikarya</taxon>
        <taxon>Ascomycota</taxon>
        <taxon>Pezizomycotina</taxon>
        <taxon>Sordariomycetes</taxon>
        <taxon>Sordariomycetidae</taxon>
        <taxon>Sordariales</taxon>
        <taxon>Chaetomiaceae</taxon>
        <taxon>Staphylotrichum</taxon>
    </lineage>
</organism>
<proteinExistence type="predicted"/>
<evidence type="ECO:0000256" key="1">
    <source>
        <dbReference type="SAM" id="MobiDB-lite"/>
    </source>
</evidence>
<feature type="domain" description="Aminoglycoside phosphotransferase" evidence="2">
    <location>
        <begin position="139"/>
        <end position="365"/>
    </location>
</feature>
<evidence type="ECO:0000313" key="4">
    <source>
        <dbReference type="Proteomes" id="UP001303889"/>
    </source>
</evidence>
<keyword evidence="3" id="KW-0808">Transferase</keyword>
<dbReference type="InterPro" id="IPR002575">
    <property type="entry name" value="Aminoglycoside_PTrfase"/>
</dbReference>
<dbReference type="SUPFAM" id="SSF56112">
    <property type="entry name" value="Protein kinase-like (PK-like)"/>
    <property type="match status" value="1"/>
</dbReference>
<sequence>MSATTSRGCKRAAEDGEVPPAKRTRTRTHPQQDPHGDERVLAEAGETGRPAHGGRGPYGPTAPPPRAPSEDWSPIDPATVPRAIMRILSAANWRFVCDLALKHHPSGSDGTLTCTANLERVARGGFNMAIELSFSDGSFWVARISDGHELDHQTEMLSEIATMRLVATKTSIPVPQVYCYDHRQNNPFGFPYMLMSALPGRMLKGPLAFSVPKSFQPKIASQMADHIQQLSRITFSEIGQIWAGSELDEDPHIIPFPVCGEDIGPFNSSAAYFRGVQQKLDEALIEEYGDDPDWPQWLRLSKIQAEAIPLLVCPKLRRGPFPLWHRDFHFKNILVDDEYNITGVLDWTGARVAPWEDFAVYGDILTFAGNSDDENQPILNFRAALVAALRKVEGEQGCRLTPPLSDILASGHVDAVSAWAEVARTGEQASGHALHLLRLMYGAETTFDNYRGRQRKLSRRLVWH</sequence>
<dbReference type="GO" id="GO:0016301">
    <property type="term" value="F:kinase activity"/>
    <property type="evidence" value="ECO:0007669"/>
    <property type="project" value="UniProtKB-KW"/>
</dbReference>
<evidence type="ECO:0000259" key="2">
    <source>
        <dbReference type="Pfam" id="PF01636"/>
    </source>
</evidence>
<dbReference type="InterPro" id="IPR011009">
    <property type="entry name" value="Kinase-like_dom_sf"/>
</dbReference>
<comment type="caution">
    <text evidence="3">The sequence shown here is derived from an EMBL/GenBank/DDBJ whole genome shotgun (WGS) entry which is preliminary data.</text>
</comment>
<dbReference type="Gene3D" id="3.30.200.20">
    <property type="entry name" value="Phosphorylase Kinase, domain 1"/>
    <property type="match status" value="1"/>
</dbReference>
<dbReference type="PANTHER" id="PTHR21310:SF15">
    <property type="entry name" value="AMINOGLYCOSIDE PHOSPHOTRANSFERASE DOMAIN-CONTAINING PROTEIN"/>
    <property type="match status" value="1"/>
</dbReference>
<feature type="region of interest" description="Disordered" evidence="1">
    <location>
        <begin position="1"/>
        <end position="75"/>
    </location>
</feature>
<dbReference type="AlphaFoldDB" id="A0AAN6MDP3"/>
<protein>
    <submittedName>
        <fullName evidence="3">Kinase-like domain-containing protein</fullName>
    </submittedName>
</protein>
<accession>A0AAN6MDP3</accession>
<reference evidence="3" key="2">
    <citation type="submission" date="2023-05" db="EMBL/GenBank/DDBJ databases">
        <authorList>
            <consortium name="Lawrence Berkeley National Laboratory"/>
            <person name="Steindorff A."/>
            <person name="Hensen N."/>
            <person name="Bonometti L."/>
            <person name="Westerberg I."/>
            <person name="Brannstrom I.O."/>
            <person name="Guillou S."/>
            <person name="Cros-Aarteil S."/>
            <person name="Calhoun S."/>
            <person name="Haridas S."/>
            <person name="Kuo A."/>
            <person name="Mondo S."/>
            <person name="Pangilinan J."/>
            <person name="Riley R."/>
            <person name="Labutti K."/>
            <person name="Andreopoulos B."/>
            <person name="Lipzen A."/>
            <person name="Chen C."/>
            <person name="Yanf M."/>
            <person name="Daum C."/>
            <person name="Ng V."/>
            <person name="Clum A."/>
            <person name="Ohm R."/>
            <person name="Martin F."/>
            <person name="Silar P."/>
            <person name="Natvig D."/>
            <person name="Lalanne C."/>
            <person name="Gautier V."/>
            <person name="Ament-Velasquez S.L."/>
            <person name="Kruys A."/>
            <person name="Hutchinson M.I."/>
            <person name="Powell A.J."/>
            <person name="Barry K."/>
            <person name="Miller A.N."/>
            <person name="Grigoriev I.V."/>
            <person name="Debuchy R."/>
            <person name="Gladieux P."/>
            <person name="Thoren M.H."/>
            <person name="Johannesson H."/>
        </authorList>
    </citation>
    <scope>NUCLEOTIDE SEQUENCE</scope>
    <source>
        <strain evidence="3">CBS 103.79</strain>
    </source>
</reference>
<name>A0AAN6MDP3_9PEZI</name>